<feature type="coiled-coil region" evidence="11">
    <location>
        <begin position="413"/>
        <end position="500"/>
    </location>
</feature>
<dbReference type="InterPro" id="IPR050130">
    <property type="entry name" value="ClpA_ClpB"/>
</dbReference>
<name>A0ABY7WPL2_9LACO</name>
<evidence type="ECO:0000256" key="8">
    <source>
        <dbReference type="ARBA" id="ARBA00026057"/>
    </source>
</evidence>
<dbReference type="Pfam" id="PF07724">
    <property type="entry name" value="AAA_2"/>
    <property type="match status" value="1"/>
</dbReference>
<dbReference type="PANTHER" id="PTHR11638">
    <property type="entry name" value="ATP-DEPENDENT CLP PROTEASE"/>
    <property type="match status" value="1"/>
</dbReference>
<dbReference type="Gene3D" id="1.10.8.60">
    <property type="match status" value="1"/>
</dbReference>
<accession>A0ABY7WPL2</accession>
<evidence type="ECO:0000256" key="7">
    <source>
        <dbReference type="ARBA" id="ARBA00025613"/>
    </source>
</evidence>
<dbReference type="InterPro" id="IPR003959">
    <property type="entry name" value="ATPase_AAA_core"/>
</dbReference>
<dbReference type="EMBL" id="CP117884">
    <property type="protein sequence ID" value="WDF81611.1"/>
    <property type="molecule type" value="Genomic_DNA"/>
</dbReference>
<dbReference type="SUPFAM" id="SSF52540">
    <property type="entry name" value="P-loop containing nucleoside triphosphate hydrolases"/>
    <property type="match status" value="2"/>
</dbReference>
<dbReference type="Pfam" id="PF00004">
    <property type="entry name" value="AAA"/>
    <property type="match status" value="1"/>
</dbReference>
<keyword evidence="11" id="KW-0346">Stress response</keyword>
<dbReference type="Gene3D" id="1.10.1780.10">
    <property type="entry name" value="Clp, N-terminal domain"/>
    <property type="match status" value="1"/>
</dbReference>
<keyword evidence="6 10" id="KW-0143">Chaperone</keyword>
<dbReference type="PANTHER" id="PTHR11638:SF18">
    <property type="entry name" value="HEAT SHOCK PROTEIN 104"/>
    <property type="match status" value="1"/>
</dbReference>
<comment type="subunit">
    <text evidence="8">Homohexamer. The oligomerization is ATP-dependent.</text>
</comment>
<dbReference type="CDD" id="cd00009">
    <property type="entry name" value="AAA"/>
    <property type="match status" value="1"/>
</dbReference>
<comment type="function">
    <text evidence="7">Part of a stress-induced multi-chaperone system, it is involved in the recovery of the cell from heat-induced damage, in cooperation with DnaK, DnaJ and GrpE. Acts before DnaK, in the processing of protein aggregates. Protein binding stimulates the ATPase activity; ATP hydrolysis unfolds the denatured protein aggregates, which probably helps expose new hydrophobic binding sites on the surface of ClpB-bound aggregates, contributing to the solubilization and refolding of denatured protein aggregates by DnaK.</text>
</comment>
<dbReference type="SMART" id="SM01086">
    <property type="entry name" value="ClpB_D2-small"/>
    <property type="match status" value="1"/>
</dbReference>
<dbReference type="SMART" id="SM00382">
    <property type="entry name" value="AAA"/>
    <property type="match status" value="2"/>
</dbReference>
<dbReference type="Pfam" id="PF17871">
    <property type="entry name" value="AAA_lid_9"/>
    <property type="match status" value="1"/>
</dbReference>
<comment type="subcellular location">
    <subcellularLocation>
        <location evidence="11">Cytoplasm</location>
    </subcellularLocation>
</comment>
<keyword evidence="11" id="KW-0963">Cytoplasm</keyword>
<dbReference type="PRINTS" id="PR00300">
    <property type="entry name" value="CLPPROTEASEA"/>
</dbReference>
<dbReference type="InterPro" id="IPR001270">
    <property type="entry name" value="ClpA/B"/>
</dbReference>
<dbReference type="Pfam" id="PF10431">
    <property type="entry name" value="ClpB_D2-small"/>
    <property type="match status" value="1"/>
</dbReference>
<dbReference type="InterPro" id="IPR041546">
    <property type="entry name" value="ClpA/ClpB_AAA_lid"/>
</dbReference>
<dbReference type="Gene3D" id="3.40.50.300">
    <property type="entry name" value="P-loop containing nucleotide triphosphate hydrolases"/>
    <property type="match status" value="3"/>
</dbReference>
<evidence type="ECO:0000256" key="4">
    <source>
        <dbReference type="ARBA" id="ARBA00022840"/>
    </source>
</evidence>
<dbReference type="InterPro" id="IPR003593">
    <property type="entry name" value="AAA+_ATPase"/>
</dbReference>
<evidence type="ECO:0000256" key="5">
    <source>
        <dbReference type="ARBA" id="ARBA00023054"/>
    </source>
</evidence>
<evidence type="ECO:0000313" key="14">
    <source>
        <dbReference type="Proteomes" id="UP001220377"/>
    </source>
</evidence>
<dbReference type="InterPro" id="IPR019489">
    <property type="entry name" value="Clp_ATPase_C"/>
</dbReference>
<evidence type="ECO:0000256" key="6">
    <source>
        <dbReference type="ARBA" id="ARBA00023186"/>
    </source>
</evidence>
<keyword evidence="4 10" id="KW-0067">ATP-binding</keyword>
<comment type="similarity">
    <text evidence="1 10">Belongs to the ClpA/ClpB family.</text>
</comment>
<comment type="subunit">
    <text evidence="11">Homohexamer; The oligomerization is ATP-dependent.</text>
</comment>
<evidence type="ECO:0000256" key="3">
    <source>
        <dbReference type="ARBA" id="ARBA00022741"/>
    </source>
</evidence>
<keyword evidence="2 9" id="KW-0677">Repeat</keyword>
<dbReference type="SUPFAM" id="SSF81923">
    <property type="entry name" value="Double Clp-N motif"/>
    <property type="match status" value="1"/>
</dbReference>
<dbReference type="PROSITE" id="PS00871">
    <property type="entry name" value="CLPAB_2"/>
    <property type="match status" value="1"/>
</dbReference>
<dbReference type="InterPro" id="IPR017730">
    <property type="entry name" value="Chaperonin_ClpB"/>
</dbReference>
<protein>
    <recommendedName>
        <fullName evidence="11">Chaperone protein ClpB</fullName>
    </recommendedName>
</protein>
<dbReference type="Pfam" id="PF02861">
    <property type="entry name" value="Clp_N"/>
    <property type="match status" value="1"/>
</dbReference>
<feature type="domain" description="Clp R" evidence="12">
    <location>
        <begin position="3"/>
        <end position="147"/>
    </location>
</feature>
<evidence type="ECO:0000256" key="9">
    <source>
        <dbReference type="PROSITE-ProRule" id="PRU01251"/>
    </source>
</evidence>
<dbReference type="PROSITE" id="PS51903">
    <property type="entry name" value="CLP_R"/>
    <property type="match status" value="1"/>
</dbReference>
<dbReference type="PROSITE" id="PS00870">
    <property type="entry name" value="CLPAB_1"/>
    <property type="match status" value="1"/>
</dbReference>
<dbReference type="Proteomes" id="UP001220377">
    <property type="component" value="Chromosome"/>
</dbReference>
<reference evidence="13 14" key="1">
    <citation type="submission" date="2023-02" db="EMBL/GenBank/DDBJ databases">
        <title>Genome sequence of Lacticaseibacillus sp. KACC 23028.</title>
        <authorList>
            <person name="Kim S."/>
            <person name="Heo J."/>
            <person name="Kwon S.-W."/>
        </authorList>
    </citation>
    <scope>NUCLEOTIDE SEQUENCE [LARGE SCALE GENOMIC DNA]</scope>
    <source>
        <strain evidence="13 14">KACC 23028</strain>
    </source>
</reference>
<dbReference type="NCBIfam" id="TIGR03346">
    <property type="entry name" value="chaperone_ClpB"/>
    <property type="match status" value="1"/>
</dbReference>
<keyword evidence="14" id="KW-1185">Reference proteome</keyword>
<keyword evidence="3 10" id="KW-0547">Nucleotide-binding</keyword>
<evidence type="ECO:0000256" key="1">
    <source>
        <dbReference type="ARBA" id="ARBA00008675"/>
    </source>
</evidence>
<dbReference type="RefSeq" id="WP_274258496.1">
    <property type="nucleotide sequence ID" value="NZ_CP117884.1"/>
</dbReference>
<dbReference type="CDD" id="cd19499">
    <property type="entry name" value="RecA-like_ClpB_Hsp104-like"/>
    <property type="match status" value="1"/>
</dbReference>
<evidence type="ECO:0000256" key="11">
    <source>
        <dbReference type="RuleBase" id="RU362034"/>
    </source>
</evidence>
<dbReference type="InterPro" id="IPR036628">
    <property type="entry name" value="Clp_N_dom_sf"/>
</dbReference>
<gene>
    <name evidence="11 13" type="primary">clpB</name>
    <name evidence="13" type="ORF">PQ472_06650</name>
</gene>
<proteinExistence type="inferred from homology"/>
<sequence>MNPEKMTQAVTEALGQAQQIAQTRHHQDIDIPHLFKALLTPGELATQIYTKAGVDINGLTKVVDEALDRESVVEGSVSYGQNISQNLNKLLQDADRERGELGDQFVATDTLLLALMAQQYSPLTTFITDAGVTKEQLQKVIEDIRGGQHVTSQTAENTYQSLQKYGTDLVKEVRSGKMDPIIGRDDEIRDVIRILSRKTKNNPVLIGEPGVGKTAIVEGLAQRIVHQDVPDNLKDKTIISLDMGSLIAGAKYRGEFEERLKAVLAEVKKANGQIILFIDEIHTIVGAGKTEGSMDASNLLKPMLARGELHLIGATTLDEYRENIEKDKALERRFQRVLVQEPSVEETITILRGLKERYEIFHGVRIHDSALVAAATLSNRYITDRFLPDKAIDLVDEASANINVEMNSRPNELDVAQRKQMQLEIEEEALKKETDPASAAQLKRTQSELADVKEQTSKLSAQWATEKDQLQALSSKKTEIENAKRDLATAQDKYDLEEAARLQHGTIPKLEDELKQMEQKERPEDWLVQESVTAEGIADVVSEQTGIPVAKLVQGEREKLLHLGDDLHKRVVGQDEAVQAVSDAVLRSRAGLQDPSRPLGSFLFLGPTGVGKTELAKALAESLFDSEKHMVRIDMSEYMEKSSVSRLVGAAPGYIGYEEGGQLTEAVRRSPYTIVLLDEIEKAHPDVFNILLQVLDDGRLTDGQGRTVDFKNTIIIMTSNLGSELLLKGTEDGDEKTSRAQVMQLIQRNFKPEFLNRIDDIIMFKPLGKEDIRRIVVKDVAGLEKRLSDQEITLSLDDAALDQLADWGYDPAYGARPLQRVVTTKVETPLAKLIIGGTIKAGQTVRISAQNGNLTFSGQEKTSETDQ</sequence>
<evidence type="ECO:0000256" key="2">
    <source>
        <dbReference type="ARBA" id="ARBA00022737"/>
    </source>
</evidence>
<evidence type="ECO:0000313" key="13">
    <source>
        <dbReference type="EMBL" id="WDF81611.1"/>
    </source>
</evidence>
<dbReference type="InterPro" id="IPR004176">
    <property type="entry name" value="Clp_R_N"/>
</dbReference>
<keyword evidence="5 11" id="KW-0175">Coiled coil</keyword>
<dbReference type="InterPro" id="IPR028299">
    <property type="entry name" value="ClpA/B_CS2"/>
</dbReference>
<evidence type="ECO:0000259" key="12">
    <source>
        <dbReference type="PROSITE" id="PS51903"/>
    </source>
</evidence>
<evidence type="ECO:0000256" key="10">
    <source>
        <dbReference type="RuleBase" id="RU004432"/>
    </source>
</evidence>
<dbReference type="InterPro" id="IPR018368">
    <property type="entry name" value="ClpA/B_CS1"/>
</dbReference>
<organism evidence="13 14">
    <name type="scientific">Lacticaseibacillus pabuli</name>
    <dbReference type="NCBI Taxonomy" id="3025672"/>
    <lineage>
        <taxon>Bacteria</taxon>
        <taxon>Bacillati</taxon>
        <taxon>Bacillota</taxon>
        <taxon>Bacilli</taxon>
        <taxon>Lactobacillales</taxon>
        <taxon>Lactobacillaceae</taxon>
        <taxon>Lacticaseibacillus</taxon>
    </lineage>
</organism>
<dbReference type="InterPro" id="IPR027417">
    <property type="entry name" value="P-loop_NTPase"/>
</dbReference>